<evidence type="ECO:0000313" key="5">
    <source>
        <dbReference type="EMBL" id="PPK85579.1"/>
    </source>
</evidence>
<gene>
    <name evidence="5" type="ORF">CLV84_2480</name>
</gene>
<sequence>MIPGSELILNPDGSVYHLHLLPGQIANDIITVGDPERVAEISRRFDRVELRVAAREFVTHTGELDGRRLTVISTGIGTDNVDIVLNELDALVNIDLERREVKAELTVLNLLRLGTSGALQPDLPLGSILLSAGALSADGLMPYYGVDGVGDDFGTALSEFVTANGLRLPVDPLYFSPVLPDFLNHPAGKQLPRGVTLTAAGFYAPQGRSLRLPTRLHPELLDVLRRFDYRGLRITNIEMETAGIYGLANALGHRSASLSALLANRGAGTFSKNPAAAVDALIDLGLLLLTDRDGSTDAA</sequence>
<dbReference type="EMBL" id="PTJC01000006">
    <property type="protein sequence ID" value="PPK85579.1"/>
    <property type="molecule type" value="Genomic_DNA"/>
</dbReference>
<dbReference type="PANTHER" id="PTHR43691:SF11">
    <property type="entry name" value="FI09636P-RELATED"/>
    <property type="match status" value="1"/>
</dbReference>
<evidence type="ECO:0000256" key="2">
    <source>
        <dbReference type="ARBA" id="ARBA00021980"/>
    </source>
</evidence>
<keyword evidence="6" id="KW-1185">Reference proteome</keyword>
<organism evidence="5 6">
    <name type="scientific">Neolewinella xylanilytica</name>
    <dbReference type="NCBI Taxonomy" id="1514080"/>
    <lineage>
        <taxon>Bacteria</taxon>
        <taxon>Pseudomonadati</taxon>
        <taxon>Bacteroidota</taxon>
        <taxon>Saprospiria</taxon>
        <taxon>Saprospirales</taxon>
        <taxon>Lewinellaceae</taxon>
        <taxon>Neolewinella</taxon>
    </lineage>
</organism>
<dbReference type="GO" id="GO:0009116">
    <property type="term" value="P:nucleoside metabolic process"/>
    <property type="evidence" value="ECO:0007669"/>
    <property type="project" value="InterPro"/>
</dbReference>
<dbReference type="OrthoDB" id="9772602at2"/>
<dbReference type="PANTHER" id="PTHR43691">
    <property type="entry name" value="URIDINE PHOSPHORYLASE"/>
    <property type="match status" value="1"/>
</dbReference>
<dbReference type="RefSeq" id="WP_104420073.1">
    <property type="nucleotide sequence ID" value="NZ_PTJC01000006.1"/>
</dbReference>
<dbReference type="CDD" id="cd00436">
    <property type="entry name" value="UP_TbUP-like"/>
    <property type="match status" value="1"/>
</dbReference>
<reference evidence="5 6" key="1">
    <citation type="submission" date="2018-02" db="EMBL/GenBank/DDBJ databases">
        <title>Genomic Encyclopedia of Archaeal and Bacterial Type Strains, Phase II (KMG-II): from individual species to whole genera.</title>
        <authorList>
            <person name="Goeker M."/>
        </authorList>
    </citation>
    <scope>NUCLEOTIDE SEQUENCE [LARGE SCALE GENOMIC DNA]</scope>
    <source>
        <strain evidence="5 6">DSM 29526</strain>
    </source>
</reference>
<proteinExistence type="predicted"/>
<dbReference type="Gene3D" id="3.40.50.1580">
    <property type="entry name" value="Nucleoside phosphorylase domain"/>
    <property type="match status" value="1"/>
</dbReference>
<accession>A0A2S6I3D4</accession>
<dbReference type="SUPFAM" id="SSF53167">
    <property type="entry name" value="Purine and uridine phosphorylases"/>
    <property type="match status" value="1"/>
</dbReference>
<dbReference type="InterPro" id="IPR000845">
    <property type="entry name" value="Nucleoside_phosphorylase_d"/>
</dbReference>
<protein>
    <recommendedName>
        <fullName evidence="2">Uridine phosphorylase</fullName>
        <ecNumber evidence="1">2.4.2.3</ecNumber>
    </recommendedName>
</protein>
<evidence type="ECO:0000259" key="4">
    <source>
        <dbReference type="Pfam" id="PF01048"/>
    </source>
</evidence>
<feature type="domain" description="Nucleoside phosphorylase" evidence="4">
    <location>
        <begin position="29"/>
        <end position="265"/>
    </location>
</feature>
<comment type="catalytic activity">
    <reaction evidence="3">
        <text>uridine + phosphate = alpha-D-ribose 1-phosphate + uracil</text>
        <dbReference type="Rhea" id="RHEA:24388"/>
        <dbReference type="ChEBI" id="CHEBI:16704"/>
        <dbReference type="ChEBI" id="CHEBI:17568"/>
        <dbReference type="ChEBI" id="CHEBI:43474"/>
        <dbReference type="ChEBI" id="CHEBI:57720"/>
        <dbReference type="EC" id="2.4.2.3"/>
    </reaction>
</comment>
<dbReference type="GO" id="GO:0004850">
    <property type="term" value="F:uridine phosphorylase activity"/>
    <property type="evidence" value="ECO:0007669"/>
    <property type="project" value="UniProtKB-EC"/>
</dbReference>
<evidence type="ECO:0000256" key="3">
    <source>
        <dbReference type="ARBA" id="ARBA00048447"/>
    </source>
</evidence>
<comment type="caution">
    <text evidence="5">The sequence shown here is derived from an EMBL/GenBank/DDBJ whole genome shotgun (WGS) entry which is preliminary data.</text>
</comment>
<name>A0A2S6I3D4_9BACT</name>
<dbReference type="GO" id="GO:0005829">
    <property type="term" value="C:cytosol"/>
    <property type="evidence" value="ECO:0007669"/>
    <property type="project" value="TreeGrafter"/>
</dbReference>
<evidence type="ECO:0000313" key="6">
    <source>
        <dbReference type="Proteomes" id="UP000237662"/>
    </source>
</evidence>
<dbReference type="InterPro" id="IPR035994">
    <property type="entry name" value="Nucleoside_phosphorylase_sf"/>
</dbReference>
<evidence type="ECO:0000256" key="1">
    <source>
        <dbReference type="ARBA" id="ARBA00011888"/>
    </source>
</evidence>
<dbReference type="Proteomes" id="UP000237662">
    <property type="component" value="Unassembled WGS sequence"/>
</dbReference>
<dbReference type="Pfam" id="PF01048">
    <property type="entry name" value="PNP_UDP_1"/>
    <property type="match status" value="1"/>
</dbReference>
<dbReference type="EC" id="2.4.2.3" evidence="1"/>
<dbReference type="AlphaFoldDB" id="A0A2S6I3D4"/>